<dbReference type="CDD" id="cd07185">
    <property type="entry name" value="OmpA_C-like"/>
    <property type="match status" value="1"/>
</dbReference>
<dbReference type="PANTHER" id="PTHR30329">
    <property type="entry name" value="STATOR ELEMENT OF FLAGELLAR MOTOR COMPLEX"/>
    <property type="match status" value="1"/>
</dbReference>
<dbReference type="InterPro" id="IPR036737">
    <property type="entry name" value="OmpA-like_sf"/>
</dbReference>
<dbReference type="AlphaFoldDB" id="A0A8I2B1R4"/>
<dbReference type="RefSeq" id="WP_207541602.1">
    <property type="nucleotide sequence ID" value="NZ_JAFNAA010000002.1"/>
</dbReference>
<feature type="region of interest" description="Disordered" evidence="8">
    <location>
        <begin position="281"/>
        <end position="356"/>
    </location>
</feature>
<evidence type="ECO:0000256" key="6">
    <source>
        <dbReference type="ARBA" id="ARBA00023136"/>
    </source>
</evidence>
<keyword evidence="5 9" id="KW-1133">Transmembrane helix</keyword>
<protein>
    <submittedName>
        <fullName evidence="11">OmpA family protein</fullName>
    </submittedName>
</protein>
<dbReference type="GO" id="GO:0005886">
    <property type="term" value="C:plasma membrane"/>
    <property type="evidence" value="ECO:0007669"/>
    <property type="project" value="UniProtKB-SubCell"/>
</dbReference>
<dbReference type="Pfam" id="PF13677">
    <property type="entry name" value="MotB_plug"/>
    <property type="match status" value="1"/>
</dbReference>
<dbReference type="SUPFAM" id="SSF103088">
    <property type="entry name" value="OmpA-like"/>
    <property type="match status" value="1"/>
</dbReference>
<feature type="compositionally biased region" description="Low complexity" evidence="8">
    <location>
        <begin position="294"/>
        <end position="356"/>
    </location>
</feature>
<dbReference type="InterPro" id="IPR050330">
    <property type="entry name" value="Bact_OuterMem_StrucFunc"/>
</dbReference>
<evidence type="ECO:0000256" key="3">
    <source>
        <dbReference type="ARBA" id="ARBA00022475"/>
    </source>
</evidence>
<dbReference type="Pfam" id="PF00691">
    <property type="entry name" value="OmpA"/>
    <property type="match status" value="1"/>
</dbReference>
<dbReference type="PROSITE" id="PS51123">
    <property type="entry name" value="OMPA_2"/>
    <property type="match status" value="1"/>
</dbReference>
<dbReference type="PANTHER" id="PTHR30329:SF21">
    <property type="entry name" value="LIPOPROTEIN YIAD-RELATED"/>
    <property type="match status" value="1"/>
</dbReference>
<keyword evidence="3" id="KW-1003">Cell membrane</keyword>
<name>A0A8I2B1R4_PLESH</name>
<evidence type="ECO:0000256" key="4">
    <source>
        <dbReference type="ARBA" id="ARBA00022692"/>
    </source>
</evidence>
<proteinExistence type="inferred from homology"/>
<comment type="similarity">
    <text evidence="2">Belongs to the MotB family.</text>
</comment>
<evidence type="ECO:0000256" key="5">
    <source>
        <dbReference type="ARBA" id="ARBA00022989"/>
    </source>
</evidence>
<dbReference type="Proteomes" id="UP000664658">
    <property type="component" value="Unassembled WGS sequence"/>
</dbReference>
<comment type="caution">
    <text evidence="11">The sequence shown here is derived from an EMBL/GenBank/DDBJ whole genome shotgun (WGS) entry which is preliminary data.</text>
</comment>
<evidence type="ECO:0000256" key="9">
    <source>
        <dbReference type="SAM" id="Phobius"/>
    </source>
</evidence>
<dbReference type="InterPro" id="IPR025713">
    <property type="entry name" value="MotB-like_N_dom"/>
</dbReference>
<evidence type="ECO:0000256" key="8">
    <source>
        <dbReference type="SAM" id="MobiDB-lite"/>
    </source>
</evidence>
<evidence type="ECO:0000259" key="10">
    <source>
        <dbReference type="PROSITE" id="PS51123"/>
    </source>
</evidence>
<evidence type="ECO:0000256" key="1">
    <source>
        <dbReference type="ARBA" id="ARBA00004162"/>
    </source>
</evidence>
<gene>
    <name evidence="11" type="ORF">J2R62_03115</name>
</gene>
<evidence type="ECO:0000313" key="12">
    <source>
        <dbReference type="Proteomes" id="UP000664658"/>
    </source>
</evidence>
<dbReference type="NCBIfam" id="NF006508">
    <property type="entry name" value="PRK08944.1"/>
    <property type="match status" value="1"/>
</dbReference>
<feature type="domain" description="OmpA-like" evidence="10">
    <location>
        <begin position="163"/>
        <end position="284"/>
    </location>
</feature>
<dbReference type="EMBL" id="JAFNAA010000002">
    <property type="protein sequence ID" value="MBO1107216.1"/>
    <property type="molecule type" value="Genomic_DNA"/>
</dbReference>
<keyword evidence="6 7" id="KW-0472">Membrane</keyword>
<feature type="transmembrane region" description="Helical" evidence="9">
    <location>
        <begin position="21"/>
        <end position="39"/>
    </location>
</feature>
<dbReference type="Gene3D" id="3.30.1330.60">
    <property type="entry name" value="OmpA-like domain"/>
    <property type="match status" value="1"/>
</dbReference>
<comment type="subcellular location">
    <subcellularLocation>
        <location evidence="1">Cell membrane</location>
        <topology evidence="1">Single-pass membrane protein</topology>
    </subcellularLocation>
</comment>
<evidence type="ECO:0000256" key="7">
    <source>
        <dbReference type="PROSITE-ProRule" id="PRU00473"/>
    </source>
</evidence>
<keyword evidence="4 9" id="KW-0812">Transmembrane</keyword>
<organism evidence="11 12">
    <name type="scientific">Plesiomonas shigelloides</name>
    <name type="common">Aeromonas shigelloides</name>
    <dbReference type="NCBI Taxonomy" id="703"/>
    <lineage>
        <taxon>Bacteria</taxon>
        <taxon>Pseudomonadati</taxon>
        <taxon>Pseudomonadota</taxon>
        <taxon>Gammaproteobacteria</taxon>
        <taxon>Enterobacterales</taxon>
        <taxon>Enterobacteriaceae</taxon>
        <taxon>Plesiomonas</taxon>
    </lineage>
</organism>
<dbReference type="InterPro" id="IPR006665">
    <property type="entry name" value="OmpA-like"/>
</dbReference>
<evidence type="ECO:0000256" key="2">
    <source>
        <dbReference type="ARBA" id="ARBA00008914"/>
    </source>
</evidence>
<sequence length="356" mass="38588">MDEPRKIPRRTGGAPAYMTTFADLMTLLLCFFVLLLSFSEMDVEKYKQIAGSVRSAFGVQNRLDLKDIPKGTSVVAQEYRPGRPDPTPVEVIQQQTADVTLPTLYFQPGDSDRSGAKVQVEKQQQAHEENKAASKAMDEVYQRLKLMMERENLTGGVELEMLGQQLLIRMNEGVAFAAGSAFLQPKFRPVVADITALLNSVPGQIRIIGHTDDRNVDTTLFRSAWDLSAQRAASIALEMEKNEHFNPVRLEVIGVADSEPRFPNDSEEHRRQNRRVEILVLQGKPTESGGLDIPSSTSLSPAAPVPVSQPAAQPTTSTGTTATGTTATETGTTATGTTATDSAPAADATPASELSF</sequence>
<reference evidence="11" key="1">
    <citation type="submission" date="2021-03" db="EMBL/GenBank/DDBJ databases">
        <title>Plesiomonas shigelloides zfcc0051, isolated from zebrafish feces.</title>
        <authorList>
            <person name="Vanderhoek Z."/>
            <person name="Gaulke C."/>
        </authorList>
    </citation>
    <scope>NUCLEOTIDE SEQUENCE</scope>
    <source>
        <strain evidence="11">Zfcc0051</strain>
    </source>
</reference>
<accession>A0A8I2B1R4</accession>
<evidence type="ECO:0000313" key="11">
    <source>
        <dbReference type="EMBL" id="MBO1107216.1"/>
    </source>
</evidence>